<dbReference type="Gramene" id="MELO3C000665.2.1">
    <property type="protein sequence ID" value="MELO3C000665.2.1"/>
    <property type="gene ID" value="MELO3C000665.2"/>
</dbReference>
<sequence>MFDLTLTIEEYIKCLLAYQLTDEICLIFIIEVDSTMVTIKVYG</sequence>
<accession>A0A9I9CCF3</accession>
<proteinExistence type="predicted"/>
<organism evidence="1">
    <name type="scientific">Cucumis melo</name>
    <name type="common">Muskmelon</name>
    <dbReference type="NCBI Taxonomy" id="3656"/>
    <lineage>
        <taxon>Eukaryota</taxon>
        <taxon>Viridiplantae</taxon>
        <taxon>Streptophyta</taxon>
        <taxon>Embryophyta</taxon>
        <taxon>Tracheophyta</taxon>
        <taxon>Spermatophyta</taxon>
        <taxon>Magnoliopsida</taxon>
        <taxon>eudicotyledons</taxon>
        <taxon>Gunneridae</taxon>
        <taxon>Pentapetalae</taxon>
        <taxon>rosids</taxon>
        <taxon>fabids</taxon>
        <taxon>Cucurbitales</taxon>
        <taxon>Cucurbitaceae</taxon>
        <taxon>Benincaseae</taxon>
        <taxon>Cucumis</taxon>
    </lineage>
</organism>
<evidence type="ECO:0000313" key="1">
    <source>
        <dbReference type="EnsemblPlants" id="MELO3C000665.2.1"/>
    </source>
</evidence>
<reference evidence="1" key="1">
    <citation type="submission" date="2023-03" db="UniProtKB">
        <authorList>
            <consortium name="EnsemblPlants"/>
        </authorList>
    </citation>
    <scope>IDENTIFICATION</scope>
</reference>
<dbReference type="EnsemblPlants" id="MELO3C000665.2.1">
    <property type="protein sequence ID" value="MELO3C000665.2.1"/>
    <property type="gene ID" value="MELO3C000665.2"/>
</dbReference>
<name>A0A9I9CCF3_CUCME</name>
<protein>
    <submittedName>
        <fullName evidence="1">Uncharacterized protein</fullName>
    </submittedName>
</protein>
<dbReference type="AlphaFoldDB" id="A0A9I9CCF3"/>